<evidence type="ECO:0000256" key="9">
    <source>
        <dbReference type="ARBA" id="ARBA00022763"/>
    </source>
</evidence>
<dbReference type="SMART" id="SM00734">
    <property type="entry name" value="ZnF_Rad18"/>
    <property type="match status" value="1"/>
</dbReference>
<dbReference type="InterPro" id="IPR017907">
    <property type="entry name" value="Znf_RING_CS"/>
</dbReference>
<comment type="similarity">
    <text evidence="4">Belongs to the RAD18 family.</text>
</comment>
<evidence type="ECO:0000256" key="1">
    <source>
        <dbReference type="ARBA" id="ARBA00000900"/>
    </source>
</evidence>
<evidence type="ECO:0000256" key="10">
    <source>
        <dbReference type="ARBA" id="ARBA00022771"/>
    </source>
</evidence>
<dbReference type="GO" id="GO:0006513">
    <property type="term" value="P:protein monoubiquitination"/>
    <property type="evidence" value="ECO:0007669"/>
    <property type="project" value="InterPro"/>
</dbReference>
<evidence type="ECO:0000256" key="6">
    <source>
        <dbReference type="ARBA" id="ARBA00015551"/>
    </source>
</evidence>
<keyword evidence="14" id="KW-0234">DNA repair</keyword>
<dbReference type="EMBL" id="BLZA01000010">
    <property type="protein sequence ID" value="GHJ85142.1"/>
    <property type="molecule type" value="Genomic_DNA"/>
</dbReference>
<evidence type="ECO:0000259" key="22">
    <source>
        <dbReference type="PROSITE" id="PS50800"/>
    </source>
</evidence>
<keyword evidence="24" id="KW-1185">Reference proteome</keyword>
<organism evidence="23 24">
    <name type="scientific">Naganishia liquefaciens</name>
    <dbReference type="NCBI Taxonomy" id="104408"/>
    <lineage>
        <taxon>Eukaryota</taxon>
        <taxon>Fungi</taxon>
        <taxon>Dikarya</taxon>
        <taxon>Basidiomycota</taxon>
        <taxon>Agaricomycotina</taxon>
        <taxon>Tremellomycetes</taxon>
        <taxon>Filobasidiales</taxon>
        <taxon>Filobasidiaceae</taxon>
        <taxon>Naganishia</taxon>
    </lineage>
</organism>
<comment type="pathway">
    <text evidence="3">Protein modification; protein ubiquitination.</text>
</comment>
<feature type="region of interest" description="Disordered" evidence="20">
    <location>
        <begin position="297"/>
        <end position="320"/>
    </location>
</feature>
<dbReference type="PROSITE" id="PS00518">
    <property type="entry name" value="ZF_RING_1"/>
    <property type="match status" value="1"/>
</dbReference>
<dbReference type="GO" id="GO:0005634">
    <property type="term" value="C:nucleus"/>
    <property type="evidence" value="ECO:0007669"/>
    <property type="project" value="UniProtKB-SubCell"/>
</dbReference>
<evidence type="ECO:0000256" key="4">
    <source>
        <dbReference type="ARBA" id="ARBA00009506"/>
    </source>
</evidence>
<evidence type="ECO:0000256" key="7">
    <source>
        <dbReference type="ARBA" id="ARBA00022679"/>
    </source>
</evidence>
<dbReference type="AlphaFoldDB" id="A0A8H3TQ31"/>
<dbReference type="PROSITE" id="PS50089">
    <property type="entry name" value="ZF_RING_2"/>
    <property type="match status" value="1"/>
</dbReference>
<dbReference type="GO" id="GO:0061630">
    <property type="term" value="F:ubiquitin protein ligase activity"/>
    <property type="evidence" value="ECO:0007669"/>
    <property type="project" value="UniProtKB-EC"/>
</dbReference>
<evidence type="ECO:0000313" key="24">
    <source>
        <dbReference type="Proteomes" id="UP000620104"/>
    </source>
</evidence>
<dbReference type="OrthoDB" id="9049620at2759"/>
<protein>
    <recommendedName>
        <fullName evidence="6">Postreplication repair E3 ubiquitin-protein ligase RAD18</fullName>
        <ecNumber evidence="5">2.3.2.27</ecNumber>
    </recommendedName>
    <alternativeName>
        <fullName evidence="17">Postreplication repair E3 ubiquitin-protein ligase rad18</fullName>
    </alternativeName>
    <alternativeName>
        <fullName evidence="16 18">RING-type E3 ubiquitin transferase RAD18</fullName>
    </alternativeName>
</protein>
<keyword evidence="15" id="KW-0539">Nucleus</keyword>
<dbReference type="Proteomes" id="UP000620104">
    <property type="component" value="Unassembled WGS sequence"/>
</dbReference>
<dbReference type="InterPro" id="IPR001841">
    <property type="entry name" value="Znf_RING"/>
</dbReference>
<evidence type="ECO:0000256" key="5">
    <source>
        <dbReference type="ARBA" id="ARBA00012483"/>
    </source>
</evidence>
<evidence type="ECO:0000256" key="11">
    <source>
        <dbReference type="ARBA" id="ARBA00022786"/>
    </source>
</evidence>
<reference evidence="23" key="1">
    <citation type="submission" date="2020-07" db="EMBL/GenBank/DDBJ databases">
        <title>Draft Genome Sequence of a Deep-Sea Yeast, Naganishia (Cryptococcus) liquefaciens strain N6.</title>
        <authorList>
            <person name="Han Y.W."/>
            <person name="Kajitani R."/>
            <person name="Morimoto H."/>
            <person name="Parhat M."/>
            <person name="Tsubouchi H."/>
            <person name="Bakenova O."/>
            <person name="Ogata M."/>
            <person name="Argunhan B."/>
            <person name="Aoki R."/>
            <person name="Kajiwara S."/>
            <person name="Itoh T."/>
            <person name="Iwasaki H."/>
        </authorList>
    </citation>
    <scope>NUCLEOTIDE SEQUENCE</scope>
    <source>
        <strain evidence="23">N6</strain>
    </source>
</reference>
<dbReference type="PROSITE" id="PS50800">
    <property type="entry name" value="SAP"/>
    <property type="match status" value="1"/>
</dbReference>
<dbReference type="EC" id="2.3.2.27" evidence="5"/>
<keyword evidence="10 19" id="KW-0863">Zinc-finger</keyword>
<feature type="domain" description="SAP" evidence="22">
    <location>
        <begin position="243"/>
        <end position="277"/>
    </location>
</feature>
<evidence type="ECO:0000259" key="21">
    <source>
        <dbReference type="PROSITE" id="PS50089"/>
    </source>
</evidence>
<comment type="subcellular location">
    <subcellularLocation>
        <location evidence="2">Nucleus</location>
    </subcellularLocation>
</comment>
<dbReference type="InterPro" id="IPR039577">
    <property type="entry name" value="Rad18"/>
</dbReference>
<evidence type="ECO:0000256" key="2">
    <source>
        <dbReference type="ARBA" id="ARBA00004123"/>
    </source>
</evidence>
<evidence type="ECO:0000256" key="16">
    <source>
        <dbReference type="ARBA" id="ARBA00031783"/>
    </source>
</evidence>
<evidence type="ECO:0000313" key="23">
    <source>
        <dbReference type="EMBL" id="GHJ85142.1"/>
    </source>
</evidence>
<keyword evidence="11" id="KW-0833">Ubl conjugation pathway</keyword>
<accession>A0A8H3TQ31</accession>
<dbReference type="PANTHER" id="PTHR14134">
    <property type="entry name" value="E3 UBIQUITIN-PROTEIN LIGASE RAD18"/>
    <property type="match status" value="1"/>
</dbReference>
<dbReference type="Pfam" id="PF13923">
    <property type="entry name" value="zf-C3HC4_2"/>
    <property type="match status" value="1"/>
</dbReference>
<dbReference type="GO" id="GO:0003697">
    <property type="term" value="F:single-stranded DNA binding"/>
    <property type="evidence" value="ECO:0007669"/>
    <property type="project" value="InterPro"/>
</dbReference>
<keyword evidence="9" id="KW-0227">DNA damage</keyword>
<feature type="domain" description="RING-type" evidence="21">
    <location>
        <begin position="16"/>
        <end position="54"/>
    </location>
</feature>
<dbReference type="FunFam" id="3.30.40.10:FF:000172">
    <property type="entry name" value="E3 ubiquitin-protein ligase RAD18"/>
    <property type="match status" value="1"/>
</dbReference>
<dbReference type="SUPFAM" id="SSF57850">
    <property type="entry name" value="RING/U-box"/>
    <property type="match status" value="1"/>
</dbReference>
<evidence type="ECO:0000256" key="15">
    <source>
        <dbReference type="ARBA" id="ARBA00023242"/>
    </source>
</evidence>
<dbReference type="InterPro" id="IPR003034">
    <property type="entry name" value="SAP_dom"/>
</dbReference>
<dbReference type="SMART" id="SM00184">
    <property type="entry name" value="RING"/>
    <property type="match status" value="1"/>
</dbReference>
<evidence type="ECO:0000256" key="14">
    <source>
        <dbReference type="ARBA" id="ARBA00023204"/>
    </source>
</evidence>
<keyword evidence="12" id="KW-0862">Zinc</keyword>
<proteinExistence type="inferred from homology"/>
<keyword evidence="8" id="KW-0479">Metal-binding</keyword>
<feature type="compositionally biased region" description="Basic and acidic residues" evidence="20">
    <location>
        <begin position="297"/>
        <end position="315"/>
    </location>
</feature>
<evidence type="ECO:0000256" key="12">
    <source>
        <dbReference type="ARBA" id="ARBA00022833"/>
    </source>
</evidence>
<dbReference type="InterPro" id="IPR006642">
    <property type="entry name" value="Rad18_UBZ4"/>
</dbReference>
<evidence type="ECO:0000256" key="17">
    <source>
        <dbReference type="ARBA" id="ARBA00074353"/>
    </source>
</evidence>
<gene>
    <name evidence="23" type="ORF">NliqN6_1544</name>
</gene>
<dbReference type="GO" id="GO:0097505">
    <property type="term" value="C:Rad6-Rad18 complex"/>
    <property type="evidence" value="ECO:0007669"/>
    <property type="project" value="TreeGrafter"/>
</dbReference>
<evidence type="ECO:0000256" key="3">
    <source>
        <dbReference type="ARBA" id="ARBA00004906"/>
    </source>
</evidence>
<evidence type="ECO:0000256" key="8">
    <source>
        <dbReference type="ARBA" id="ARBA00022723"/>
    </source>
</evidence>
<dbReference type="GO" id="GO:0006301">
    <property type="term" value="P:DNA damage tolerance"/>
    <property type="evidence" value="ECO:0007669"/>
    <property type="project" value="InterPro"/>
</dbReference>
<dbReference type="Gene3D" id="3.30.40.10">
    <property type="entry name" value="Zinc/RING finger domain, C3HC4 (zinc finger)"/>
    <property type="match status" value="1"/>
</dbReference>
<evidence type="ECO:0000256" key="19">
    <source>
        <dbReference type="PROSITE-ProRule" id="PRU00175"/>
    </source>
</evidence>
<dbReference type="InterPro" id="IPR013083">
    <property type="entry name" value="Znf_RING/FYVE/PHD"/>
</dbReference>
<keyword evidence="7" id="KW-0808">Transferase</keyword>
<evidence type="ECO:0000256" key="20">
    <source>
        <dbReference type="SAM" id="MobiDB-lite"/>
    </source>
</evidence>
<comment type="catalytic activity">
    <reaction evidence="1">
        <text>S-ubiquitinyl-[E2 ubiquitin-conjugating enzyme]-L-cysteine + [acceptor protein]-L-lysine = [E2 ubiquitin-conjugating enzyme]-L-cysteine + N(6)-ubiquitinyl-[acceptor protein]-L-lysine.</text>
        <dbReference type="EC" id="2.3.2.27"/>
    </reaction>
</comment>
<sequence length="350" mass="38609">MDPAPTLARLDQSLECPICKLSFAAPVSLPCGHSFCSRCVRDALQERKECPICREDAREGQVRRNRVIEEVVGLWTGIRDDIFRAYHESQVASRKRSTDSPSTTTTSRKRRRGSPTQIEQKAKTRSTNGNGVGDEPIILDIDASSDVEHASQSSDDEVHALSVPPMQSTGPSIVTCPACTQQVLLTSLNLHLDRGCPPAKPNATNPTQKASWAALFSSTGGNSTGTSADDAELQSKRISKPNYALVSPRDLRALLETYGCSTVGERQTLVERVQLWISLFNANLDASHPRSLKSLRAELDSQERGKNRDKDDAARAKQAFVNAKQDDEAFKRLERELKARRKDKGNRNGR</sequence>
<dbReference type="GO" id="GO:0008270">
    <property type="term" value="F:zinc ion binding"/>
    <property type="evidence" value="ECO:0007669"/>
    <property type="project" value="UniProtKB-KW"/>
</dbReference>
<comment type="caution">
    <text evidence="23">The sequence shown here is derived from an EMBL/GenBank/DDBJ whole genome shotgun (WGS) entry which is preliminary data.</text>
</comment>
<name>A0A8H3TQ31_9TREE</name>
<dbReference type="PANTHER" id="PTHR14134:SF2">
    <property type="entry name" value="E3 UBIQUITIN-PROTEIN LIGASE RAD18"/>
    <property type="match status" value="1"/>
</dbReference>
<feature type="region of interest" description="Disordered" evidence="20">
    <location>
        <begin position="89"/>
        <end position="166"/>
    </location>
</feature>
<keyword evidence="13" id="KW-0238">DNA-binding</keyword>
<dbReference type="UniPathway" id="UPA00143"/>
<dbReference type="GO" id="GO:0006281">
    <property type="term" value="P:DNA repair"/>
    <property type="evidence" value="ECO:0007669"/>
    <property type="project" value="UniProtKB-KW"/>
</dbReference>
<evidence type="ECO:0000256" key="13">
    <source>
        <dbReference type="ARBA" id="ARBA00023125"/>
    </source>
</evidence>
<evidence type="ECO:0000256" key="18">
    <source>
        <dbReference type="ARBA" id="ARBA00082369"/>
    </source>
</evidence>